<comment type="caution">
    <text evidence="2">The sequence shown here is derived from an EMBL/GenBank/DDBJ whole genome shotgun (WGS) entry which is preliminary data.</text>
</comment>
<feature type="compositionally biased region" description="Polar residues" evidence="1">
    <location>
        <begin position="10"/>
        <end position="27"/>
    </location>
</feature>
<reference evidence="2" key="1">
    <citation type="journal article" date="2019" name="Sci. Rep.">
        <title>Draft genome of Tanacetum cinerariifolium, the natural source of mosquito coil.</title>
        <authorList>
            <person name="Yamashiro T."/>
            <person name="Shiraishi A."/>
            <person name="Satake H."/>
            <person name="Nakayama K."/>
        </authorList>
    </citation>
    <scope>NUCLEOTIDE SEQUENCE</scope>
</reference>
<sequence length="115" mass="12700">MLHERPQGALPSNTKPNPREQVNSVMTKSGLITAEPSPPSPILPTPREEGDKEPETLMDGVHITSPTSTTHVPPSGIRPVSPPKPKKDPKPNPYQPKIIILRGLIRQNFLIKMMF</sequence>
<evidence type="ECO:0000313" key="2">
    <source>
        <dbReference type="EMBL" id="GFA78229.1"/>
    </source>
</evidence>
<feature type="compositionally biased region" description="Low complexity" evidence="1">
    <location>
        <begin position="64"/>
        <end position="75"/>
    </location>
</feature>
<protein>
    <recommendedName>
        <fullName evidence="3">Reverse transcriptase domain-containing protein</fullName>
    </recommendedName>
</protein>
<feature type="non-terminal residue" evidence="2">
    <location>
        <position position="115"/>
    </location>
</feature>
<dbReference type="AlphaFoldDB" id="A0A699K6X9"/>
<evidence type="ECO:0000256" key="1">
    <source>
        <dbReference type="SAM" id="MobiDB-lite"/>
    </source>
</evidence>
<gene>
    <name evidence="2" type="ORF">Tci_650201</name>
</gene>
<feature type="compositionally biased region" description="Basic and acidic residues" evidence="1">
    <location>
        <begin position="46"/>
        <end position="55"/>
    </location>
</feature>
<accession>A0A699K6X9</accession>
<dbReference type="EMBL" id="BKCJ010486906">
    <property type="protein sequence ID" value="GFA78229.1"/>
    <property type="molecule type" value="Genomic_DNA"/>
</dbReference>
<feature type="region of interest" description="Disordered" evidence="1">
    <location>
        <begin position="1"/>
        <end position="96"/>
    </location>
</feature>
<evidence type="ECO:0008006" key="3">
    <source>
        <dbReference type="Google" id="ProtNLM"/>
    </source>
</evidence>
<proteinExistence type="predicted"/>
<organism evidence="2">
    <name type="scientific">Tanacetum cinerariifolium</name>
    <name type="common">Dalmatian daisy</name>
    <name type="synonym">Chrysanthemum cinerariifolium</name>
    <dbReference type="NCBI Taxonomy" id="118510"/>
    <lineage>
        <taxon>Eukaryota</taxon>
        <taxon>Viridiplantae</taxon>
        <taxon>Streptophyta</taxon>
        <taxon>Embryophyta</taxon>
        <taxon>Tracheophyta</taxon>
        <taxon>Spermatophyta</taxon>
        <taxon>Magnoliopsida</taxon>
        <taxon>eudicotyledons</taxon>
        <taxon>Gunneridae</taxon>
        <taxon>Pentapetalae</taxon>
        <taxon>asterids</taxon>
        <taxon>campanulids</taxon>
        <taxon>Asterales</taxon>
        <taxon>Asteraceae</taxon>
        <taxon>Asteroideae</taxon>
        <taxon>Anthemideae</taxon>
        <taxon>Anthemidinae</taxon>
        <taxon>Tanacetum</taxon>
    </lineage>
</organism>
<name>A0A699K6X9_TANCI</name>